<organism evidence="5 6">
    <name type="scientific">Shewanella electrodiphila</name>
    <dbReference type="NCBI Taxonomy" id="934143"/>
    <lineage>
        <taxon>Bacteria</taxon>
        <taxon>Pseudomonadati</taxon>
        <taxon>Pseudomonadota</taxon>
        <taxon>Gammaproteobacteria</taxon>
        <taxon>Alteromonadales</taxon>
        <taxon>Shewanellaceae</taxon>
        <taxon>Shewanella</taxon>
    </lineage>
</organism>
<keyword evidence="3" id="KW-1133">Transmembrane helix</keyword>
<dbReference type="EMBL" id="JAKIKU010000004">
    <property type="protein sequence ID" value="MCL1045390.1"/>
    <property type="molecule type" value="Genomic_DNA"/>
</dbReference>
<name>A0ABT0KNG2_9GAMM</name>
<evidence type="ECO:0000256" key="1">
    <source>
        <dbReference type="ARBA" id="ARBA00023125"/>
    </source>
</evidence>
<feature type="transmembrane region" description="Helical" evidence="3">
    <location>
        <begin position="117"/>
        <end position="137"/>
    </location>
</feature>
<dbReference type="InterPro" id="IPR016032">
    <property type="entry name" value="Sig_transdc_resp-reg_C-effctor"/>
</dbReference>
<dbReference type="RefSeq" id="WP_248955470.1">
    <property type="nucleotide sequence ID" value="NZ_JAKIKU010000004.1"/>
</dbReference>
<dbReference type="Proteomes" id="UP001202134">
    <property type="component" value="Unassembled WGS sequence"/>
</dbReference>
<feature type="DNA-binding region" description="OmpR/PhoB-type" evidence="2">
    <location>
        <begin position="2"/>
        <end position="100"/>
    </location>
</feature>
<dbReference type="Pfam" id="PF00486">
    <property type="entry name" value="Trans_reg_C"/>
    <property type="match status" value="1"/>
</dbReference>
<dbReference type="PROSITE" id="PS51755">
    <property type="entry name" value="OMPR_PHOB"/>
    <property type="match status" value="1"/>
</dbReference>
<evidence type="ECO:0000256" key="3">
    <source>
        <dbReference type="SAM" id="Phobius"/>
    </source>
</evidence>
<dbReference type="Gene3D" id="1.10.10.10">
    <property type="entry name" value="Winged helix-like DNA-binding domain superfamily/Winged helix DNA-binding domain"/>
    <property type="match status" value="1"/>
</dbReference>
<evidence type="ECO:0000313" key="5">
    <source>
        <dbReference type="EMBL" id="MCL1045390.1"/>
    </source>
</evidence>
<evidence type="ECO:0000256" key="2">
    <source>
        <dbReference type="PROSITE-ProRule" id="PRU01091"/>
    </source>
</evidence>
<evidence type="ECO:0000259" key="4">
    <source>
        <dbReference type="PROSITE" id="PS51755"/>
    </source>
</evidence>
<evidence type="ECO:0000313" key="6">
    <source>
        <dbReference type="Proteomes" id="UP001202134"/>
    </source>
</evidence>
<proteinExistence type="predicted"/>
<reference evidence="5 6" key="1">
    <citation type="submission" date="2022-01" db="EMBL/GenBank/DDBJ databases">
        <title>Whole genome-based taxonomy of the Shewanellaceae.</title>
        <authorList>
            <person name="Martin-Rodriguez A.J."/>
        </authorList>
    </citation>
    <scope>NUCLEOTIDE SEQUENCE [LARGE SCALE GENOMIC DNA]</scope>
    <source>
        <strain evidence="5 6">DSM 24955</strain>
    </source>
</reference>
<gene>
    <name evidence="5" type="ORF">L2737_08635</name>
</gene>
<keyword evidence="6" id="KW-1185">Reference proteome</keyword>
<comment type="caution">
    <text evidence="5">The sequence shown here is derived from an EMBL/GenBank/DDBJ whole genome shotgun (WGS) entry which is preliminary data.</text>
</comment>
<accession>A0ABT0KNG2</accession>
<keyword evidence="3" id="KW-0812">Transmembrane</keyword>
<dbReference type="InterPro" id="IPR036388">
    <property type="entry name" value="WH-like_DNA-bd_sf"/>
</dbReference>
<protein>
    <submittedName>
        <fullName evidence="5">Winged helix-turn-helix domain-containing protein</fullName>
    </submittedName>
</protein>
<sequence length="252" mass="28178">MGKVMQLGHCKFDVNKGELVNNQSDEVWRLPRAELQVLTLLIDYQGKVVAKPLLKTGNGQEQPLSDASVTHAIFTLRAFLGPQYESLIETVKGQGYLLKHHRSRKQSVNFFSHPQRFAIIAIITLAVALLISGLMFIRFSPPKALPVLPNSTATVKLTSGQTVDVILYSSSKTNLALLKKQGMQLQQSLAQCNSTSWKRVFLSLSHDEQVLNITLRGEHYGQSVIRNLKISDLRQPKKFVSQAWLKGVEICD</sequence>
<feature type="domain" description="OmpR/PhoB-type" evidence="4">
    <location>
        <begin position="2"/>
        <end position="100"/>
    </location>
</feature>
<dbReference type="SMART" id="SM00862">
    <property type="entry name" value="Trans_reg_C"/>
    <property type="match status" value="1"/>
</dbReference>
<keyword evidence="3" id="KW-0472">Membrane</keyword>
<keyword evidence="1 2" id="KW-0238">DNA-binding</keyword>
<dbReference type="InterPro" id="IPR001867">
    <property type="entry name" value="OmpR/PhoB-type_DNA-bd"/>
</dbReference>
<dbReference type="SUPFAM" id="SSF46894">
    <property type="entry name" value="C-terminal effector domain of the bipartite response regulators"/>
    <property type="match status" value="1"/>
</dbReference>